<name>A0ABP7TVC1_9FLAO</name>
<dbReference type="EMBL" id="BAABCR010000015">
    <property type="protein sequence ID" value="GAA4031845.1"/>
    <property type="molecule type" value="Genomic_DNA"/>
</dbReference>
<accession>A0ABP7TVC1</accession>
<evidence type="ECO:0000256" key="1">
    <source>
        <dbReference type="ARBA" id="ARBA00006739"/>
    </source>
</evidence>
<keyword evidence="4" id="KW-0472">Membrane</keyword>
<keyword evidence="4" id="KW-0812">Transmembrane</keyword>
<dbReference type="PANTHER" id="PTHR43630">
    <property type="entry name" value="POLY-BETA-1,6-N-ACETYL-D-GLUCOSAMINE SYNTHASE"/>
    <property type="match status" value="1"/>
</dbReference>
<keyword evidence="7" id="KW-1185">Reference proteome</keyword>
<comment type="caution">
    <text evidence="6">The sequence shown here is derived from an EMBL/GenBank/DDBJ whole genome shotgun (WGS) entry which is preliminary data.</text>
</comment>
<dbReference type="CDD" id="cd04192">
    <property type="entry name" value="GT_2_like_e"/>
    <property type="match status" value="1"/>
</dbReference>
<protein>
    <submittedName>
        <fullName evidence="6">Glycosyltransferase</fullName>
    </submittedName>
</protein>
<feature type="domain" description="Glycosyltransferase 2-like" evidence="5">
    <location>
        <begin position="45"/>
        <end position="210"/>
    </location>
</feature>
<evidence type="ECO:0000256" key="4">
    <source>
        <dbReference type="SAM" id="Phobius"/>
    </source>
</evidence>
<dbReference type="Gene3D" id="3.90.550.10">
    <property type="entry name" value="Spore Coat Polysaccharide Biosynthesis Protein SpsA, Chain A"/>
    <property type="match status" value="1"/>
</dbReference>
<comment type="similarity">
    <text evidence="1">Belongs to the glycosyltransferase 2 family.</text>
</comment>
<dbReference type="InterPro" id="IPR029044">
    <property type="entry name" value="Nucleotide-diphossugar_trans"/>
</dbReference>
<dbReference type="PANTHER" id="PTHR43630:SF1">
    <property type="entry name" value="POLY-BETA-1,6-N-ACETYL-D-GLUCOSAMINE SYNTHASE"/>
    <property type="match status" value="1"/>
</dbReference>
<evidence type="ECO:0000313" key="6">
    <source>
        <dbReference type="EMBL" id="GAA4031845.1"/>
    </source>
</evidence>
<evidence type="ECO:0000256" key="2">
    <source>
        <dbReference type="ARBA" id="ARBA00022676"/>
    </source>
</evidence>
<organism evidence="6 7">
    <name type="scientific">Flavobacterium cheonhonense</name>
    <dbReference type="NCBI Taxonomy" id="706185"/>
    <lineage>
        <taxon>Bacteria</taxon>
        <taxon>Pseudomonadati</taxon>
        <taxon>Bacteroidota</taxon>
        <taxon>Flavobacteriia</taxon>
        <taxon>Flavobacteriales</taxon>
        <taxon>Flavobacteriaceae</taxon>
        <taxon>Flavobacterium</taxon>
    </lineage>
</organism>
<proteinExistence type="inferred from homology"/>
<dbReference type="Proteomes" id="UP001500968">
    <property type="component" value="Unassembled WGS sequence"/>
</dbReference>
<feature type="transmembrane region" description="Helical" evidence="4">
    <location>
        <begin position="287"/>
        <end position="307"/>
    </location>
</feature>
<keyword evidence="4" id="KW-1133">Transmembrane helix</keyword>
<evidence type="ECO:0000259" key="5">
    <source>
        <dbReference type="Pfam" id="PF00535"/>
    </source>
</evidence>
<gene>
    <name evidence="6" type="ORF">GCM10022386_14840</name>
</gene>
<feature type="transmembrane region" description="Helical" evidence="4">
    <location>
        <begin position="343"/>
        <end position="366"/>
    </location>
</feature>
<sequence length="378" mass="43353">MEIFTIILYLILALYVVLMVQLILGYNKVKSFKTFAAAAPKTAFTIIVPFRNEARNLPKLLASFSKLNYPHELIEIIMVDDFSTDLSERICIRWRMEYDTIDTTLLENLRLTDSPKKDAIARAIPIVKHNWIITTDADCTVPKNWLLTIDEYIQNHQPEMIIGAVTYTTKNNWFHQFQQLDLLSLQGTTIGSFGLGKPFMCNGANLAYTKKFFTELDGFNGNQNRASGDDVFLLQKAVNHSPEKVHYLKHSQNIVKTKPENDLFNFFQQRVRWASKTTGYQSTYAKLLAVLVFLMNLGLVVGLWFVVCDCLEASIWLGVFSAKYLVDYALLYKANRYLRKGRWLLPLASAAVYPFYASLVGMYSLFGGFSWKGRKFSR</sequence>
<keyword evidence="2" id="KW-0328">Glycosyltransferase</keyword>
<evidence type="ECO:0000313" key="7">
    <source>
        <dbReference type="Proteomes" id="UP001500968"/>
    </source>
</evidence>
<dbReference type="RefSeq" id="WP_324688996.1">
    <property type="nucleotide sequence ID" value="NZ_BAABCR010000015.1"/>
</dbReference>
<feature type="transmembrane region" description="Helical" evidence="4">
    <location>
        <begin position="313"/>
        <end position="331"/>
    </location>
</feature>
<feature type="transmembrane region" description="Helical" evidence="4">
    <location>
        <begin position="6"/>
        <end position="26"/>
    </location>
</feature>
<reference evidence="7" key="1">
    <citation type="journal article" date="2019" name="Int. J. Syst. Evol. Microbiol.">
        <title>The Global Catalogue of Microorganisms (GCM) 10K type strain sequencing project: providing services to taxonomists for standard genome sequencing and annotation.</title>
        <authorList>
            <consortium name="The Broad Institute Genomics Platform"/>
            <consortium name="The Broad Institute Genome Sequencing Center for Infectious Disease"/>
            <person name="Wu L."/>
            <person name="Ma J."/>
        </authorList>
    </citation>
    <scope>NUCLEOTIDE SEQUENCE [LARGE SCALE GENOMIC DNA]</scope>
    <source>
        <strain evidence="7">JCM 17064</strain>
    </source>
</reference>
<dbReference type="SUPFAM" id="SSF53448">
    <property type="entry name" value="Nucleotide-diphospho-sugar transferases"/>
    <property type="match status" value="1"/>
</dbReference>
<dbReference type="InterPro" id="IPR001173">
    <property type="entry name" value="Glyco_trans_2-like"/>
</dbReference>
<keyword evidence="3" id="KW-0808">Transferase</keyword>
<evidence type="ECO:0000256" key="3">
    <source>
        <dbReference type="ARBA" id="ARBA00022679"/>
    </source>
</evidence>
<dbReference type="Pfam" id="PF00535">
    <property type="entry name" value="Glycos_transf_2"/>
    <property type="match status" value="1"/>
</dbReference>